<proteinExistence type="predicted"/>
<accession>A0A0F9EDD0</accession>
<organism evidence="1">
    <name type="scientific">marine sediment metagenome</name>
    <dbReference type="NCBI Taxonomy" id="412755"/>
    <lineage>
        <taxon>unclassified sequences</taxon>
        <taxon>metagenomes</taxon>
        <taxon>ecological metagenomes</taxon>
    </lineage>
</organism>
<comment type="caution">
    <text evidence="1">The sequence shown here is derived from an EMBL/GenBank/DDBJ whole genome shotgun (WGS) entry which is preliminary data.</text>
</comment>
<protein>
    <submittedName>
        <fullName evidence="1">Uncharacterized protein</fullName>
    </submittedName>
</protein>
<sequence length="50" mass="5673">MAAYYGHLVQANTHRQQTFLVLEKGLKAKQTIRERFTPDELRAIWTGAGG</sequence>
<evidence type="ECO:0000313" key="1">
    <source>
        <dbReference type="EMBL" id="KKL71954.1"/>
    </source>
</evidence>
<reference evidence="1" key="1">
    <citation type="journal article" date="2015" name="Nature">
        <title>Complex archaea that bridge the gap between prokaryotes and eukaryotes.</title>
        <authorList>
            <person name="Spang A."/>
            <person name="Saw J.H."/>
            <person name="Jorgensen S.L."/>
            <person name="Zaremba-Niedzwiedzka K."/>
            <person name="Martijn J."/>
            <person name="Lind A.E."/>
            <person name="van Eijk R."/>
            <person name="Schleper C."/>
            <person name="Guy L."/>
            <person name="Ettema T.J."/>
        </authorList>
    </citation>
    <scope>NUCLEOTIDE SEQUENCE</scope>
</reference>
<name>A0A0F9EDD0_9ZZZZ</name>
<dbReference type="EMBL" id="LAZR01025425">
    <property type="protein sequence ID" value="KKL71954.1"/>
    <property type="molecule type" value="Genomic_DNA"/>
</dbReference>
<gene>
    <name evidence="1" type="ORF">LCGC14_2089740</name>
</gene>
<dbReference type="AlphaFoldDB" id="A0A0F9EDD0"/>